<proteinExistence type="predicted"/>
<feature type="region of interest" description="Disordered" evidence="1">
    <location>
        <begin position="425"/>
        <end position="445"/>
    </location>
</feature>
<dbReference type="PANTHER" id="PTHR46567:SF1">
    <property type="entry name" value="MEDIATOR OF RNA POLYMERASE II TRANSCRIPTION SUBUNIT 12"/>
    <property type="match status" value="1"/>
</dbReference>
<reference evidence="2" key="1">
    <citation type="submission" date="2021-01" db="EMBL/GenBank/DDBJ databases">
        <authorList>
            <person name="Corre E."/>
            <person name="Pelletier E."/>
            <person name="Niang G."/>
            <person name="Scheremetjew M."/>
            <person name="Finn R."/>
            <person name="Kale V."/>
            <person name="Holt S."/>
            <person name="Cochrane G."/>
            <person name="Meng A."/>
            <person name="Brown T."/>
            <person name="Cohen L."/>
        </authorList>
    </citation>
    <scope>NUCLEOTIDE SEQUENCE</scope>
    <source>
        <strain evidence="2">CCMP1320</strain>
    </source>
</reference>
<sequence length="540" mass="56713">MQGSGGKEAQATAFHSLASALLLSATPSNQPVNSVLLQFLLAEQRMRAALQARQSSTKEALRLAAFPPQLPTPASASASNCLPLPHTAAKPSNAERHAQLLRRLRIPLSQQQQQQQQLVGRDVSLVQEEEQELCCAALRALLLAPHNAVLVVQLAWQVGDHVGMWLLQATDAILQAHSTAPCSSIAPLLQVLPSHPARKAAGPYCVEHAVATAAIAGLNAGVKINAKLFKQFAGGLLQQLRSIADAAKVLAPQRCDAPPSNAPPGSNASACIAAASDTLASNHAAAGVAAGQDGCARECAPARQMREEEAAGVQVALWTRLSLLLPLLVNFRMDKEPHPNLNLRSQLVPALLELLAMPAIYSTASLRLTSNESSIPNESTLACAATAPANATNTPRASDAQPLPPTTTHFAHANSLQPLHTVTHSTSHAPVGTQSSPCPAPSAVEPSGSMVKSAAAAASGLHSGEPLFWRILHVLAALLPGGLAPWLRGQHEDLKRVVAPPYNADLLQQQLDEQQCWAGVPVPVMHAVQSALTVVRLPPR</sequence>
<accession>A0A7S3VRB1</accession>
<gene>
    <name evidence="2" type="ORF">DTER00134_LOCUS16152</name>
</gene>
<evidence type="ECO:0000313" key="2">
    <source>
        <dbReference type="EMBL" id="CAE0501079.1"/>
    </source>
</evidence>
<protein>
    <submittedName>
        <fullName evidence="2">Uncharacterized protein</fullName>
    </submittedName>
</protein>
<name>A0A7S3VRB1_DUNTE</name>
<dbReference type="EMBL" id="HBIP01026755">
    <property type="protein sequence ID" value="CAE0501079.1"/>
    <property type="molecule type" value="Transcribed_RNA"/>
</dbReference>
<dbReference type="PANTHER" id="PTHR46567">
    <property type="entry name" value="MEDIATOR OF RNA POLYMERASE II TRANSCRIPTION SUBUNIT 12"/>
    <property type="match status" value="1"/>
</dbReference>
<dbReference type="AlphaFoldDB" id="A0A7S3VRB1"/>
<organism evidence="2">
    <name type="scientific">Dunaliella tertiolecta</name>
    <name type="common">Green alga</name>
    <dbReference type="NCBI Taxonomy" id="3047"/>
    <lineage>
        <taxon>Eukaryota</taxon>
        <taxon>Viridiplantae</taxon>
        <taxon>Chlorophyta</taxon>
        <taxon>core chlorophytes</taxon>
        <taxon>Chlorophyceae</taxon>
        <taxon>CS clade</taxon>
        <taxon>Chlamydomonadales</taxon>
        <taxon>Dunaliellaceae</taxon>
        <taxon>Dunaliella</taxon>
    </lineage>
</organism>
<evidence type="ECO:0000256" key="1">
    <source>
        <dbReference type="SAM" id="MobiDB-lite"/>
    </source>
</evidence>
<feature type="compositionally biased region" description="Polar residues" evidence="1">
    <location>
        <begin position="425"/>
        <end position="437"/>
    </location>
</feature>